<dbReference type="FunCoup" id="O17191">
    <property type="interactions" value="17"/>
</dbReference>
<dbReference type="CTD" id="183514"/>
<dbReference type="PANTHER" id="PTHR46308">
    <property type="entry name" value="MATH (MEPRIN-ASSOCIATED TRAF HOMOLOGY) DOMAIN CONTAINING"/>
    <property type="match status" value="1"/>
</dbReference>
<feature type="domain" description="MATH" evidence="1">
    <location>
        <begin position="282"/>
        <end position="399"/>
    </location>
</feature>
<feature type="domain" description="MATH" evidence="1">
    <location>
        <begin position="147"/>
        <end position="264"/>
    </location>
</feature>
<dbReference type="eggNOG" id="KOG2177">
    <property type="taxonomic scope" value="Eukaryota"/>
</dbReference>
<protein>
    <submittedName>
        <fullName evidence="2">MATH domain-containing protein</fullName>
    </submittedName>
</protein>
<evidence type="ECO:0000313" key="4">
    <source>
        <dbReference type="WormBase" id="C46F9.2"/>
    </source>
</evidence>
<dbReference type="GeneID" id="183514"/>
<dbReference type="AGR" id="WB:WBGene00016718"/>
<dbReference type="HOGENOM" id="CLU_622931_0_0_1"/>
<dbReference type="PIR" id="T32351">
    <property type="entry name" value="T32351"/>
</dbReference>
<evidence type="ECO:0000313" key="3">
    <source>
        <dbReference type="Proteomes" id="UP000001940"/>
    </source>
</evidence>
<dbReference type="PaxDb" id="6239-C46F9.2"/>
<dbReference type="EMBL" id="BX284602">
    <property type="protein sequence ID" value="CCD64683.1"/>
    <property type="molecule type" value="Genomic_DNA"/>
</dbReference>
<dbReference type="STRING" id="6239.C46F9.2.1"/>
<dbReference type="SUPFAM" id="SSF49599">
    <property type="entry name" value="TRAF domain-like"/>
    <property type="match status" value="3"/>
</dbReference>
<name>O17191_CAEEL</name>
<dbReference type="UCSC" id="C46F9.2">
    <property type="organism name" value="c. elegans"/>
</dbReference>
<dbReference type="InParanoid" id="O17191"/>
<dbReference type="CDD" id="cd00121">
    <property type="entry name" value="MATH"/>
    <property type="match status" value="3"/>
</dbReference>
<dbReference type="OMA" id="IMTWERM"/>
<keyword evidence="3" id="KW-1185">Reference proteome</keyword>
<dbReference type="SMR" id="O17191"/>
<dbReference type="PhylomeDB" id="O17191"/>
<organism evidence="2 3">
    <name type="scientific">Caenorhabditis elegans</name>
    <dbReference type="NCBI Taxonomy" id="6239"/>
    <lineage>
        <taxon>Eukaryota</taxon>
        <taxon>Metazoa</taxon>
        <taxon>Ecdysozoa</taxon>
        <taxon>Nematoda</taxon>
        <taxon>Chromadorea</taxon>
        <taxon>Rhabditida</taxon>
        <taxon>Rhabditina</taxon>
        <taxon>Rhabditomorpha</taxon>
        <taxon>Rhabditoidea</taxon>
        <taxon>Rhabditidae</taxon>
        <taxon>Peloderinae</taxon>
        <taxon>Caenorhabditis</taxon>
    </lineage>
</organism>
<proteinExistence type="predicted"/>
<gene>
    <name evidence="2 4" type="primary">math-23</name>
    <name evidence="4" type="ORF">C46F9.2</name>
    <name evidence="2" type="ORF">CELE_C46F9.2</name>
</gene>
<dbReference type="PROSITE" id="PS50144">
    <property type="entry name" value="MATH"/>
    <property type="match status" value="3"/>
</dbReference>
<dbReference type="WormBase" id="C46F9.2">
    <property type="protein sequence ID" value="CE08769"/>
    <property type="gene ID" value="WBGene00016718"/>
    <property type="gene designation" value="math-23"/>
</dbReference>
<reference evidence="2 3" key="1">
    <citation type="journal article" date="1998" name="Science">
        <title>Genome sequence of the nematode C. elegans: a platform for investigating biology.</title>
        <authorList>
            <consortium name="The C. elegans sequencing consortium"/>
            <person name="Sulson J.E."/>
            <person name="Waterston R."/>
        </authorList>
    </citation>
    <scope>NUCLEOTIDE SEQUENCE [LARGE SCALE GENOMIC DNA]</scope>
    <source>
        <strain evidence="2 3">Bristol N2</strain>
    </source>
</reference>
<dbReference type="RefSeq" id="NP_494117.1">
    <property type="nucleotide sequence ID" value="NM_061716.1"/>
</dbReference>
<sequence length="440" mass="51642">MTSRSFVLAHTFKDVSKLEEVGSYYSDIEVRHDIPWNIRIFKKEGFLGVNLHCEKEECFEAKKWSCQTKFTMKLVAIGGKFFRRTVQHEFQKPEGHGMDKFISWEKVLEDYVDNDSIIIEIHANIVRSTGFFEVKYLPVSEHDSDNSFVLKHTFKNISRFVELEKDFSDLEEHFNIPWRMQIQKSNEFLGIYLHCEKEICEGRNWAIECEFEFRLISASGKLHSTEHKSIFGATPAWGRDTFISWNGMEKDYINNDSIDVEICVKIINNTDAPHNIANAERTFFLSHSVKNMSRIEEGEEYYTGIQTRFNIPWKLKIKKQSGFFGLFLHCFKQLDEFRKWSIETEYQLKVVSSNGRSVSFSFSYLFDKPFGYGWLKLLRWDNLEEKYIVNDTLVIEAHVKILNMTGIEDETAIVKSSGIVIPVGNQEYSLEKWLEMAFDH</sequence>
<feature type="domain" description="MATH" evidence="1">
    <location>
        <begin position="5"/>
        <end position="123"/>
    </location>
</feature>
<evidence type="ECO:0000259" key="1">
    <source>
        <dbReference type="PROSITE" id="PS50144"/>
    </source>
</evidence>
<dbReference type="Gene3D" id="2.60.210.10">
    <property type="entry name" value="Apoptosis, Tumor Necrosis Factor Receptor Associated Protein 2, Chain A"/>
    <property type="match status" value="3"/>
</dbReference>
<dbReference type="Proteomes" id="UP000001940">
    <property type="component" value="Chromosome II"/>
</dbReference>
<dbReference type="SMART" id="SM00061">
    <property type="entry name" value="MATH"/>
    <property type="match status" value="3"/>
</dbReference>
<dbReference type="InterPro" id="IPR002083">
    <property type="entry name" value="MATH/TRAF_dom"/>
</dbReference>
<dbReference type="InterPro" id="IPR008974">
    <property type="entry name" value="TRAF-like"/>
</dbReference>
<accession>O17191</accession>
<dbReference type="PANTHER" id="PTHR46308:SF1">
    <property type="entry name" value="MATH DOMAIN-CONTAINING PROTEIN"/>
    <property type="match status" value="1"/>
</dbReference>
<dbReference type="OrthoDB" id="5904566at2759"/>
<dbReference type="AlphaFoldDB" id="O17191"/>
<evidence type="ECO:0000313" key="2">
    <source>
        <dbReference type="EMBL" id="CCD64683.1"/>
    </source>
</evidence>
<dbReference type="Pfam" id="PF00917">
    <property type="entry name" value="MATH"/>
    <property type="match status" value="3"/>
</dbReference>
<dbReference type="KEGG" id="cel:CELE_C46F9.2"/>